<feature type="chain" id="PRO_5045002112" description="Maltodextrin-binding protein" evidence="6">
    <location>
        <begin position="22"/>
        <end position="390"/>
    </location>
</feature>
<comment type="similarity">
    <text evidence="1 6">Belongs to the bacterial solute-binding protein 1 family.</text>
</comment>
<dbReference type="PROSITE" id="PS01037">
    <property type="entry name" value="SBP_BACTERIAL_1"/>
    <property type="match status" value="1"/>
</dbReference>
<dbReference type="EMBL" id="JBHUHT010000012">
    <property type="protein sequence ID" value="MFD2096372.1"/>
    <property type="molecule type" value="Genomic_DNA"/>
</dbReference>
<dbReference type="SUPFAM" id="SSF53850">
    <property type="entry name" value="Periplasmic binding protein-like II"/>
    <property type="match status" value="1"/>
</dbReference>
<evidence type="ECO:0000256" key="5">
    <source>
        <dbReference type="ARBA" id="ARBA00030303"/>
    </source>
</evidence>
<evidence type="ECO:0000313" key="8">
    <source>
        <dbReference type="Proteomes" id="UP001597380"/>
    </source>
</evidence>
<evidence type="ECO:0000313" key="7">
    <source>
        <dbReference type="EMBL" id="MFD2096372.1"/>
    </source>
</evidence>
<dbReference type="PANTHER" id="PTHR30061">
    <property type="entry name" value="MALTOSE-BINDING PERIPLASMIC PROTEIN"/>
    <property type="match status" value="1"/>
</dbReference>
<protein>
    <recommendedName>
        <fullName evidence="5 6">Maltodextrin-binding protein</fullName>
    </recommendedName>
</protein>
<keyword evidence="3 6" id="KW-0762">Sugar transport</keyword>
<feature type="signal peptide" evidence="6">
    <location>
        <begin position="1"/>
        <end position="21"/>
    </location>
</feature>
<organism evidence="7 8">
    <name type="scientific">Corallincola platygyrae</name>
    <dbReference type="NCBI Taxonomy" id="1193278"/>
    <lineage>
        <taxon>Bacteria</taxon>
        <taxon>Pseudomonadati</taxon>
        <taxon>Pseudomonadota</taxon>
        <taxon>Gammaproteobacteria</taxon>
        <taxon>Alteromonadales</taxon>
        <taxon>Psychromonadaceae</taxon>
        <taxon>Corallincola</taxon>
    </lineage>
</organism>
<dbReference type="NCBIfam" id="NF007011">
    <property type="entry name" value="PRK09474.1"/>
    <property type="match status" value="1"/>
</dbReference>
<evidence type="ECO:0000256" key="6">
    <source>
        <dbReference type="RuleBase" id="RU365005"/>
    </source>
</evidence>
<proteinExistence type="inferred from homology"/>
<dbReference type="PANTHER" id="PTHR30061:SF50">
    <property type="entry name" value="MALTOSE_MALTODEXTRIN-BINDING PERIPLASMIC PROTEIN"/>
    <property type="match status" value="1"/>
</dbReference>
<dbReference type="Gene3D" id="3.40.190.10">
    <property type="entry name" value="Periplasmic binding protein-like II"/>
    <property type="match status" value="2"/>
</dbReference>
<sequence length="390" mass="42646">MKTITRLAAVCTALLSLPVSAGIKDGALEIWVDKGAESVKAIAARFTEDTGIEVTVIRSSDTPGMFDIQAPAGGGPDILFWAHDRYGDWARSGLIQEVKLNADLRKDVIDYALDAVTVDNKVYGYPIAIEAVSILYNKALLDKAPATFEELFELNNQLQEKHGVSAITWDYNTSYFSWPLLAANGGYPFKKTTTGYDVADTGINHDGAKLGAKFISRLIKEGVMEKQIDYSIMDQKFIEGKTAMVINGPWYWGKLDKAGLDFGVAPLPTLNGNVAKPFVGVYGAALSSNTSNRDLAVEFIEQYLLKADSLKEYHRSGELGVLAYQSLQQELSNDPKLAAVYDSAEQGEIMPNTPQMARFWSAVGTALSNITSERQQVDHALDMAAKRAVR</sequence>
<dbReference type="Pfam" id="PF01547">
    <property type="entry name" value="SBP_bac_1"/>
    <property type="match status" value="1"/>
</dbReference>
<gene>
    <name evidence="7" type="primary">malE</name>
    <name evidence="7" type="ORF">ACFSJ3_10290</name>
</gene>
<keyword evidence="6" id="KW-0574">Periplasm</keyword>
<evidence type="ECO:0000256" key="2">
    <source>
        <dbReference type="ARBA" id="ARBA00022448"/>
    </source>
</evidence>
<dbReference type="RefSeq" id="WP_345339245.1">
    <property type="nucleotide sequence ID" value="NZ_BAABLI010000008.1"/>
</dbReference>
<evidence type="ECO:0000256" key="1">
    <source>
        <dbReference type="ARBA" id="ARBA00008520"/>
    </source>
</evidence>
<comment type="function">
    <text evidence="6">Part of the ABC transporter complex MalEFGK involved in maltose/maltodextrin import. Binds maltose and higher maltodextrins.</text>
</comment>
<dbReference type="InterPro" id="IPR006060">
    <property type="entry name" value="Maltose/Cyclodextrin-bd"/>
</dbReference>
<dbReference type="InterPro" id="IPR006061">
    <property type="entry name" value="SBP_1_CS"/>
</dbReference>
<comment type="subcellular location">
    <subcellularLocation>
        <location evidence="6">Periplasm</location>
    </subcellularLocation>
</comment>
<evidence type="ECO:0000256" key="4">
    <source>
        <dbReference type="ARBA" id="ARBA00022729"/>
    </source>
</evidence>
<keyword evidence="8" id="KW-1185">Reference proteome</keyword>
<dbReference type="InterPro" id="IPR006059">
    <property type="entry name" value="SBP"/>
</dbReference>
<keyword evidence="4 6" id="KW-0732">Signal</keyword>
<evidence type="ECO:0000256" key="3">
    <source>
        <dbReference type="ARBA" id="ARBA00022597"/>
    </source>
</evidence>
<reference evidence="8" key="1">
    <citation type="journal article" date="2019" name="Int. J. Syst. Evol. Microbiol.">
        <title>The Global Catalogue of Microorganisms (GCM) 10K type strain sequencing project: providing services to taxonomists for standard genome sequencing and annotation.</title>
        <authorList>
            <consortium name="The Broad Institute Genomics Platform"/>
            <consortium name="The Broad Institute Genome Sequencing Center for Infectious Disease"/>
            <person name="Wu L."/>
            <person name="Ma J."/>
        </authorList>
    </citation>
    <scope>NUCLEOTIDE SEQUENCE [LARGE SCALE GENOMIC DNA]</scope>
    <source>
        <strain evidence="8">CGMCC 1.10992</strain>
    </source>
</reference>
<keyword evidence="2 6" id="KW-0813">Transport</keyword>
<name>A0ABW4XMC6_9GAMM</name>
<dbReference type="Proteomes" id="UP001597380">
    <property type="component" value="Unassembled WGS sequence"/>
</dbReference>
<comment type="caution">
    <text evidence="7">The sequence shown here is derived from an EMBL/GenBank/DDBJ whole genome shotgun (WGS) entry which is preliminary data.</text>
</comment>
<accession>A0ABW4XMC6</accession>
<dbReference type="PRINTS" id="PR00181">
    <property type="entry name" value="MALTOSEBP"/>
</dbReference>